<name>A0AAX1N3Y0_9BACT</name>
<evidence type="ECO:0000313" key="4">
    <source>
        <dbReference type="Proteomes" id="UP000678679"/>
    </source>
</evidence>
<dbReference type="Gene3D" id="2.60.40.10">
    <property type="entry name" value="Immunoglobulins"/>
    <property type="match status" value="1"/>
</dbReference>
<dbReference type="InterPro" id="IPR026444">
    <property type="entry name" value="Secre_tail"/>
</dbReference>
<dbReference type="NCBIfam" id="TIGR01451">
    <property type="entry name" value="B_ant_repeat"/>
    <property type="match status" value="1"/>
</dbReference>
<evidence type="ECO:0000259" key="2">
    <source>
        <dbReference type="Pfam" id="PF24595"/>
    </source>
</evidence>
<protein>
    <submittedName>
        <fullName evidence="3">T9SS type A sorting domain-containing protein</fullName>
    </submittedName>
</protein>
<reference evidence="3 4" key="1">
    <citation type="submission" date="2021-05" db="EMBL/GenBank/DDBJ databases">
        <title>Comparative genomic studies on the polysaccharide-degrading batcterial strains of the Flammeovirga genus.</title>
        <authorList>
            <person name="Zewei F."/>
            <person name="Zheng Z."/>
            <person name="Yu L."/>
            <person name="Ruyue G."/>
            <person name="Yanhong M."/>
            <person name="Yuanyuan C."/>
            <person name="Jingyan G."/>
            <person name="Wenjun H."/>
        </authorList>
    </citation>
    <scope>NUCLEOTIDE SEQUENCE [LARGE SCALE GENOMIC DNA]</scope>
    <source>
        <strain evidence="3 4">NBRC:100898</strain>
    </source>
</reference>
<dbReference type="SUPFAM" id="SSF49452">
    <property type="entry name" value="Starch-binding domain-like"/>
    <property type="match status" value="1"/>
</dbReference>
<sequence>MNIKSIQWFIGIVMILIFQTSHAQDVYFEDNKLFSKIKGNGVDTSGDGIIQVSEAEAVTSLTIERAEGISSLTGLEAFINLETLVFETYWGRYFNRVLDVSVLPKLKVLDTYGIKKVNIGQLDSLKTAKFVYSPIDSADFSQAKNLESISISSNQMEYLKVAGLSKLKSLRIGGNLNSPSNTFDTLDLTGLVSLEDLYINTIKIDSLDLSPAIQLREIDFPNSSLLKTLDLRANKELRRIIITESQHLESINVTGLDSLGFMNFNNDTLLTTVIGSETLKNLEGVGITHTPIDYTTLGIDFSKLDFMSLNECIPMLDENKVYDYIIIQDENSCFNVIPEAEWGIVLWESRVVPFTPNVCNRLNNVLGCKNYPVIEGNIFSDINKNGTKEEDEFGYKGVELFFEPGDYSTFTDDEGNYYKSLPDTGTYTVSVITPNLFDATPQTFTVHLGNTFDIVNQDVALQPNEIMKDVSVSISSFSRSRPGFDMEYIIDYGNVGTEVVDSSIITFPIPNSFEIDPAIENVFVNGNFLNINVGRLQSGQQGRFRIYGKTALNTLGTEESVIVNMNTFTTESNYANNADTISYTVTGSFDPNDKLGVDSVFISEIEQGKILDYRIRFQNTGTDTAFTVIVKDTLSELLDLSTLEMKSTSHTMTSELEDNTLIMTFNDILLVDSVTNEPDSHGFIYYEIQPYTDLLVGDSILNSASIYFDFNDPIVTNTTVTRIVDNPEEEIIASTNEINTSTHKIYPNPSNHILTLDIGTKDVEMFDSNGVKQPIQWLFSKNQISVAHLSPGMYHLRWISNDGYLQTESIIINR</sequence>
<dbReference type="InterPro" id="IPR055353">
    <property type="entry name" value="DUF7619"/>
</dbReference>
<dbReference type="GO" id="GO:0030246">
    <property type="term" value="F:carbohydrate binding"/>
    <property type="evidence" value="ECO:0007669"/>
    <property type="project" value="InterPro"/>
</dbReference>
<dbReference type="InterPro" id="IPR013784">
    <property type="entry name" value="Carb-bd-like_fold"/>
</dbReference>
<dbReference type="KEGG" id="fya:KMW28_00220"/>
<dbReference type="Proteomes" id="UP000678679">
    <property type="component" value="Chromosome 1"/>
</dbReference>
<dbReference type="InterPro" id="IPR047589">
    <property type="entry name" value="DUF11_rpt"/>
</dbReference>
<dbReference type="InterPro" id="IPR032675">
    <property type="entry name" value="LRR_dom_sf"/>
</dbReference>
<dbReference type="EMBL" id="CP076132">
    <property type="protein sequence ID" value="QWG02046.1"/>
    <property type="molecule type" value="Genomic_DNA"/>
</dbReference>
<dbReference type="InterPro" id="IPR013783">
    <property type="entry name" value="Ig-like_fold"/>
</dbReference>
<dbReference type="NCBIfam" id="TIGR04183">
    <property type="entry name" value="Por_Secre_tail"/>
    <property type="match status" value="1"/>
</dbReference>
<dbReference type="AlphaFoldDB" id="A0AAX1N3Y0"/>
<evidence type="ECO:0000259" key="1">
    <source>
        <dbReference type="Pfam" id="PF18962"/>
    </source>
</evidence>
<dbReference type="SUPFAM" id="SSF52058">
    <property type="entry name" value="L domain-like"/>
    <property type="match status" value="1"/>
</dbReference>
<feature type="domain" description="Secretion system C-terminal sorting" evidence="1">
    <location>
        <begin position="745"/>
        <end position="812"/>
    </location>
</feature>
<accession>A0AAX1N3Y0</accession>
<dbReference type="Pfam" id="PF18962">
    <property type="entry name" value="Por_Secre_tail"/>
    <property type="match status" value="1"/>
</dbReference>
<evidence type="ECO:0000313" key="3">
    <source>
        <dbReference type="EMBL" id="QWG02046.1"/>
    </source>
</evidence>
<dbReference type="Pfam" id="PF24595">
    <property type="entry name" value="DUF7619"/>
    <property type="match status" value="1"/>
</dbReference>
<organism evidence="3 4">
    <name type="scientific">Flammeovirga yaeyamensis</name>
    <dbReference type="NCBI Taxonomy" id="367791"/>
    <lineage>
        <taxon>Bacteria</taxon>
        <taxon>Pseudomonadati</taxon>
        <taxon>Bacteroidota</taxon>
        <taxon>Cytophagia</taxon>
        <taxon>Cytophagales</taxon>
        <taxon>Flammeovirgaceae</taxon>
        <taxon>Flammeovirga</taxon>
    </lineage>
</organism>
<gene>
    <name evidence="3" type="ORF">KMW28_00220</name>
</gene>
<dbReference type="RefSeq" id="WP_169665765.1">
    <property type="nucleotide sequence ID" value="NZ_CP076132.1"/>
</dbReference>
<dbReference type="Gene3D" id="3.80.10.10">
    <property type="entry name" value="Ribonuclease Inhibitor"/>
    <property type="match status" value="1"/>
</dbReference>
<feature type="domain" description="DUF7619" evidence="2">
    <location>
        <begin position="590"/>
        <end position="721"/>
    </location>
</feature>
<proteinExistence type="predicted"/>
<keyword evidence="4" id="KW-1185">Reference proteome</keyword>